<name>A0A250VSY7_STROL</name>
<dbReference type="EMBL" id="BDQI01000034">
    <property type="protein sequence ID" value="GAX57261.1"/>
    <property type="molecule type" value="Genomic_DNA"/>
</dbReference>
<dbReference type="InterPro" id="IPR046200">
    <property type="entry name" value="DUF6233"/>
</dbReference>
<accession>A0A250VSY7</accession>
<dbReference type="Pfam" id="PF19746">
    <property type="entry name" value="DUF6233"/>
    <property type="match status" value="1"/>
</dbReference>
<reference evidence="2" key="1">
    <citation type="submission" date="2017-05" db="EMBL/GenBank/DDBJ databases">
        <title>Streptomyces olivochromogenes NBRC 3561 whole genome shotgun sequence.</title>
        <authorList>
            <person name="Dohra H."/>
            <person name="Kodani S."/>
        </authorList>
    </citation>
    <scope>NUCLEOTIDE SEQUENCE [LARGE SCALE GENOMIC DNA]</scope>
    <source>
        <strain evidence="2">NBRC 3561</strain>
    </source>
</reference>
<dbReference type="Proteomes" id="UP000217446">
    <property type="component" value="Unassembled WGS sequence"/>
</dbReference>
<evidence type="ECO:0000313" key="1">
    <source>
        <dbReference type="EMBL" id="GAX57261.1"/>
    </source>
</evidence>
<organism evidence="1 2">
    <name type="scientific">Streptomyces olivochromogenes</name>
    <dbReference type="NCBI Taxonomy" id="1963"/>
    <lineage>
        <taxon>Bacteria</taxon>
        <taxon>Bacillati</taxon>
        <taxon>Actinomycetota</taxon>
        <taxon>Actinomycetes</taxon>
        <taxon>Kitasatosporales</taxon>
        <taxon>Streptomycetaceae</taxon>
        <taxon>Streptomyces</taxon>
    </lineage>
</organism>
<proteinExistence type="predicted"/>
<comment type="caution">
    <text evidence="1">The sequence shown here is derived from an EMBL/GenBank/DDBJ whole genome shotgun (WGS) entry which is preliminary data.</text>
</comment>
<sequence length="137" mass="15167">MERGLLLCGAAGPSFFVPTLERMHDDLPPDLPRLEAIETYLVLSLERVRAKKKAVLLREEERQRGERARPPAPDWLIEYGLNRDAMPVAVHLGDCHIAAKSSRVKGVDSDTVRRAIAGGVEACIHCRPDAELGYLEG</sequence>
<gene>
    <name evidence="1" type="ORF">SO3561_08831</name>
</gene>
<evidence type="ECO:0000313" key="2">
    <source>
        <dbReference type="Proteomes" id="UP000217446"/>
    </source>
</evidence>
<dbReference type="AlphaFoldDB" id="A0A250VSY7"/>
<dbReference type="STRING" id="1963.AQJ27_45150"/>
<keyword evidence="2" id="KW-1185">Reference proteome</keyword>
<protein>
    <submittedName>
        <fullName evidence="1">Uncharacterized protein</fullName>
    </submittedName>
</protein>